<keyword evidence="4" id="KW-0853">WD repeat</keyword>
<feature type="coiled-coil region" evidence="9">
    <location>
        <begin position="1003"/>
        <end position="1099"/>
    </location>
</feature>
<dbReference type="Gene3D" id="2.130.10.10">
    <property type="entry name" value="YVTN repeat-like/Quinoprotein amine dehydrogenase"/>
    <property type="match status" value="1"/>
</dbReference>
<evidence type="ECO:0000256" key="5">
    <source>
        <dbReference type="ARBA" id="ARBA00022737"/>
    </source>
</evidence>
<dbReference type="InterPro" id="IPR035969">
    <property type="entry name" value="Rab-GAP_TBC_sf"/>
</dbReference>
<feature type="region of interest" description="Disordered" evidence="10">
    <location>
        <begin position="1264"/>
        <end position="1290"/>
    </location>
</feature>
<feature type="compositionally biased region" description="Low complexity" evidence="10">
    <location>
        <begin position="1549"/>
        <end position="1560"/>
    </location>
</feature>
<feature type="compositionally biased region" description="Polar residues" evidence="10">
    <location>
        <begin position="1516"/>
        <end position="1541"/>
    </location>
</feature>
<sequence length="1587" mass="185327">MVNFLSLINHQGRLFVNNPIPENDGLLAVIDFKQKNKSYHPIDVVFNSVGDSFLTSDSRGQTTLFNLTNNRYLVLNDSVKNPISGVSFTGKYPQDQVMIVFKDKTIQTHSLNGKLLDKFTQVHNLEVKNLDLNVKMNMILTLSPEACHLWTNNSSSSIQKMRSIFAKDGLHFTQAKFTPDGQTVATLLKDGDIVQWSLDTTAQMDTQTANLSFKSKQLTCFDIGFQYMAVGGQDLPHVIIKELRSQARSETFYRLPAGCRGINKMQLLRDKNLLAMISEGYFYILDLSQVSENEGKAFVKLNIRLPNESIKNFDVDFNMNTAILLTQNGNAYLYDLPKALENERIIQRRKLDMGLEQELVVTYLQKASEDEIYEIKQRDQQNIKSMMMSDYSNKQPSFMNPLITQQQQTYEFKDYVVEQTMNTLNNPFAQKSLVDAQKQTIAQSYDNNQPRNFNISQAQSQAYGHLVSIQSQANPFQTVNEKQELMNAGLSSTLAKKSNFKKPSASIVQSTMKQPQSQQRNILSPQKQTIQPITQQQTVVQENQFTLDEIFVPDLKYSQSKFSQSSSTQFNLPKLRQMLNSFGEYPEKYRFLTWKFLLELPLNKDGFQNLIRRGIHPVFKNLHRQYPIAQNRLYNKLVRTLSALGHWSPIFLDVDYLPSIVFPFIKIIPNDDLLVFEIIMALVMQYMQTWFECHPSEPVSVLIAINQVLENENIQLSAHLKQLGCNASIFAWPMMKNLFTEVLAKDDWLKLIDYLFTYKEDPERIIYFCVAFLLSSKGALFNVQSIEELHNFQQTPTGIPFKKIVSLATKLHQRYSQAIFSGHISQNLPLIKDINISGGEYPVFSRYPEHTVLVQTRMKSQIIQEEEEILRKQALLEELKTKSEQILINEELMRKQQEAAHQAELERKRKIQTEQELLLQERIRLDEMTRLAKLDHIKKLEEAVMQAMGRQEDLIKEEERVAEDELNQKQRLASYEYQARLQDELINNMEFKANQRMLEMMQKNQSEEHVRKMKSEFEQRQREEEHRDKVTQERWRLEDKEQKMKNELVRQAMQQQTQTIKQLAEKAKIDERFRMQEHQKELQLLYIEEQRRLRALEEEQILKKQQLLEDIRLKGEILSQQDLDNKWSTLNMQRELEKEKAKKRMEDIEIERQRLDMAIEREREEKERLDEIERRRNQEQEIHINRTILSSQSEQQNSQAEQIRRQLQQDREEAERRRIEMMRKEAELREKDNLMQYIKQTGQNINSIVERGQRELEQRKQVRENSILTNNSFDNRQQQQNTTTLPPEYSHLRYRESYENKIQERERQLKEQNEQLLKRMSEEKENHRTVNLNESQNPYANNNMSNTGMSHNYGNPYTINSNGFSQYNQTNVQNPYTQGLMSQNLSDKSIQSSLSSSHGDTDAIKKHYQIKQQVQDYHNKFNPPQIQPPGQSQVFTYQPQHQQPPAQLRGQQVQPTVESSKKKHKKNKNKQSQLSSQEKESYYHSSSSSNSSGEDEDGDDISNSSSNSDAMGSESQSSQKQSAYFQGQNSLPSGPNGQHRSNNNHKSDYSSLSESSSNLSYKDDLKYSQGPGSINPYANTNQAYQYR</sequence>
<evidence type="ECO:0000256" key="2">
    <source>
        <dbReference type="ARBA" id="ARBA00004300"/>
    </source>
</evidence>
<feature type="compositionally biased region" description="Basic and acidic residues" evidence="10">
    <location>
        <begin position="1202"/>
        <end position="1215"/>
    </location>
</feature>
<proteinExistence type="predicted"/>
<feature type="compositionally biased region" description="Polar residues" evidence="10">
    <location>
        <begin position="1570"/>
        <end position="1587"/>
    </location>
</feature>
<evidence type="ECO:0000256" key="10">
    <source>
        <dbReference type="SAM" id="MobiDB-lite"/>
    </source>
</evidence>
<feature type="compositionally biased region" description="Low complexity" evidence="10">
    <location>
        <begin position="1501"/>
        <end position="1515"/>
    </location>
</feature>
<keyword evidence="5" id="KW-0677">Repeat</keyword>
<name>A0A078AIH0_STYLE</name>
<evidence type="ECO:0000313" key="13">
    <source>
        <dbReference type="Proteomes" id="UP000039865"/>
    </source>
</evidence>
<evidence type="ECO:0000256" key="4">
    <source>
        <dbReference type="ARBA" id="ARBA00022574"/>
    </source>
</evidence>
<accession>A0A078AIH0</accession>
<evidence type="ECO:0000256" key="3">
    <source>
        <dbReference type="ARBA" id="ARBA00022490"/>
    </source>
</evidence>
<dbReference type="GO" id="GO:0060271">
    <property type="term" value="P:cilium assembly"/>
    <property type="evidence" value="ECO:0007669"/>
    <property type="project" value="TreeGrafter"/>
</dbReference>
<dbReference type="InterPro" id="IPR015943">
    <property type="entry name" value="WD40/YVTN_repeat-like_dom_sf"/>
</dbReference>
<dbReference type="InterPro" id="IPR036322">
    <property type="entry name" value="WD40_repeat_dom_sf"/>
</dbReference>
<evidence type="ECO:0000256" key="1">
    <source>
        <dbReference type="ARBA" id="ARBA00004138"/>
    </source>
</evidence>
<dbReference type="InParanoid" id="A0A078AIH0"/>
<feature type="domain" description="Rab-GAP TBC" evidence="11">
    <location>
        <begin position="584"/>
        <end position="759"/>
    </location>
</feature>
<evidence type="ECO:0000256" key="7">
    <source>
        <dbReference type="ARBA" id="ARBA00023212"/>
    </source>
</evidence>
<dbReference type="PANTHER" id="PTHR19853:SF1">
    <property type="entry name" value="TBC1 DOMAIN FAMILY MEMBER 31"/>
    <property type="match status" value="1"/>
</dbReference>
<dbReference type="SUPFAM" id="SSF50978">
    <property type="entry name" value="WD40 repeat-like"/>
    <property type="match status" value="1"/>
</dbReference>
<organism evidence="12 13">
    <name type="scientific">Stylonychia lemnae</name>
    <name type="common">Ciliate</name>
    <dbReference type="NCBI Taxonomy" id="5949"/>
    <lineage>
        <taxon>Eukaryota</taxon>
        <taxon>Sar</taxon>
        <taxon>Alveolata</taxon>
        <taxon>Ciliophora</taxon>
        <taxon>Intramacronucleata</taxon>
        <taxon>Spirotrichea</taxon>
        <taxon>Stichotrichia</taxon>
        <taxon>Sporadotrichida</taxon>
        <taxon>Oxytrichidae</taxon>
        <taxon>Stylonychinae</taxon>
        <taxon>Stylonychia</taxon>
    </lineage>
</organism>
<feature type="compositionally biased region" description="Polar residues" evidence="10">
    <location>
        <begin position="1419"/>
        <end position="1457"/>
    </location>
</feature>
<dbReference type="Proteomes" id="UP000039865">
    <property type="component" value="Unassembled WGS sequence"/>
</dbReference>
<dbReference type="InterPro" id="IPR051570">
    <property type="entry name" value="TBC1_cilium_biogenesis"/>
</dbReference>
<evidence type="ECO:0000256" key="9">
    <source>
        <dbReference type="SAM" id="Coils"/>
    </source>
</evidence>
<feature type="compositionally biased region" description="Low complexity" evidence="10">
    <location>
        <begin position="1190"/>
        <end position="1201"/>
    </location>
</feature>
<evidence type="ECO:0000313" key="12">
    <source>
        <dbReference type="EMBL" id="CDW82014.1"/>
    </source>
</evidence>
<keyword evidence="13" id="KW-1185">Reference proteome</keyword>
<dbReference type="InterPro" id="IPR000195">
    <property type="entry name" value="Rab-GAP-TBC_dom"/>
</dbReference>
<comment type="subcellular location">
    <subcellularLocation>
        <location evidence="1">Cell projection</location>
        <location evidence="1">Cilium</location>
    </subcellularLocation>
    <subcellularLocation>
        <location evidence="2">Cytoplasm</location>
        <location evidence="2">Cytoskeleton</location>
        <location evidence="2">Microtubule organizing center</location>
        <location evidence="2">Centrosome</location>
    </subcellularLocation>
</comment>
<feature type="coiled-coil region" evidence="9">
    <location>
        <begin position="862"/>
        <end position="909"/>
    </location>
</feature>
<evidence type="ECO:0000259" key="11">
    <source>
        <dbReference type="PROSITE" id="PS50086"/>
    </source>
</evidence>
<dbReference type="GO" id="GO:0036064">
    <property type="term" value="C:ciliary basal body"/>
    <property type="evidence" value="ECO:0007669"/>
    <property type="project" value="TreeGrafter"/>
</dbReference>
<feature type="region of interest" description="Disordered" evidence="10">
    <location>
        <begin position="1183"/>
        <end position="1215"/>
    </location>
</feature>
<feature type="compositionally biased region" description="Low complexity" evidence="10">
    <location>
        <begin position="1483"/>
        <end position="1492"/>
    </location>
</feature>
<protein>
    <submittedName>
        <fullName evidence="12">Wd repeat-containing protein 67</fullName>
    </submittedName>
</protein>
<dbReference type="OrthoDB" id="5578278at2759"/>
<dbReference type="Gene3D" id="1.10.472.80">
    <property type="entry name" value="Ypt/Rab-GAP domain of gyp1p, domain 3"/>
    <property type="match status" value="1"/>
</dbReference>
<feature type="coiled-coil region" evidence="9">
    <location>
        <begin position="1295"/>
        <end position="1330"/>
    </location>
</feature>
<dbReference type="OMA" id="NQVEPQL"/>
<dbReference type="SUPFAM" id="SSF47923">
    <property type="entry name" value="Ypt/Rab-GAP domain of gyp1p"/>
    <property type="match status" value="1"/>
</dbReference>
<keyword evidence="7" id="KW-0206">Cytoskeleton</keyword>
<feature type="region of interest" description="Disordered" evidence="10">
    <location>
        <begin position="1419"/>
        <end position="1587"/>
    </location>
</feature>
<dbReference type="GO" id="GO:0005813">
    <property type="term" value="C:centrosome"/>
    <property type="evidence" value="ECO:0007669"/>
    <property type="project" value="UniProtKB-SubCell"/>
</dbReference>
<dbReference type="PANTHER" id="PTHR19853">
    <property type="entry name" value="WD REPEAT CONTAINING PROTEIN 3 WDR3"/>
    <property type="match status" value="1"/>
</dbReference>
<keyword evidence="3" id="KW-0963">Cytoplasm</keyword>
<reference evidence="12 13" key="1">
    <citation type="submission" date="2014-06" db="EMBL/GenBank/DDBJ databases">
        <authorList>
            <person name="Swart Estienne"/>
        </authorList>
    </citation>
    <scope>NUCLEOTIDE SEQUENCE [LARGE SCALE GENOMIC DNA]</scope>
    <source>
        <strain evidence="12 13">130c</strain>
    </source>
</reference>
<gene>
    <name evidence="12" type="primary">Contig5128.g5495</name>
    <name evidence="12" type="ORF">STYLEM_11039</name>
</gene>
<evidence type="ECO:0000256" key="6">
    <source>
        <dbReference type="ARBA" id="ARBA00023054"/>
    </source>
</evidence>
<dbReference type="PROSITE" id="PS50086">
    <property type="entry name" value="TBC_RABGAP"/>
    <property type="match status" value="1"/>
</dbReference>
<keyword evidence="6 9" id="KW-0175">Coiled coil</keyword>
<keyword evidence="8" id="KW-0966">Cell projection</keyword>
<feature type="compositionally biased region" description="Polar residues" evidence="10">
    <location>
        <begin position="1264"/>
        <end position="1285"/>
    </location>
</feature>
<evidence type="ECO:0000256" key="8">
    <source>
        <dbReference type="ARBA" id="ARBA00023273"/>
    </source>
</evidence>
<dbReference type="EMBL" id="CCKQ01010495">
    <property type="protein sequence ID" value="CDW82014.1"/>
    <property type="molecule type" value="Genomic_DNA"/>
</dbReference>